<reference evidence="2 3" key="1">
    <citation type="journal article" date="2018" name="Sci. Rep.">
        <title>Genomic signatures of local adaptation to the degree of environmental predictability in rotifers.</title>
        <authorList>
            <person name="Franch-Gras L."/>
            <person name="Hahn C."/>
            <person name="Garcia-Roger E.M."/>
            <person name="Carmona M.J."/>
            <person name="Serra M."/>
            <person name="Gomez A."/>
        </authorList>
    </citation>
    <scope>NUCLEOTIDE SEQUENCE [LARGE SCALE GENOMIC DNA]</scope>
    <source>
        <strain evidence="2">HYR1</strain>
    </source>
</reference>
<accession>A0A3M7SCJ5</accession>
<comment type="caution">
    <text evidence="2">The sequence shown here is derived from an EMBL/GenBank/DDBJ whole genome shotgun (WGS) entry which is preliminary data.</text>
</comment>
<sequence length="68" mass="8122">MALILMCKKLIYFENIKNFLKHKCNLLLNSFFFIIFVIIQKRKSHEAPVVDEKNDADLPRNEEEPKNK</sequence>
<feature type="compositionally biased region" description="Basic and acidic residues" evidence="1">
    <location>
        <begin position="45"/>
        <end position="68"/>
    </location>
</feature>
<dbReference type="Proteomes" id="UP000276133">
    <property type="component" value="Unassembled WGS sequence"/>
</dbReference>
<feature type="region of interest" description="Disordered" evidence="1">
    <location>
        <begin position="44"/>
        <end position="68"/>
    </location>
</feature>
<evidence type="ECO:0000313" key="2">
    <source>
        <dbReference type="EMBL" id="RNA33385.1"/>
    </source>
</evidence>
<protein>
    <submittedName>
        <fullName evidence="2">Uncharacterized protein</fullName>
    </submittedName>
</protein>
<evidence type="ECO:0000256" key="1">
    <source>
        <dbReference type="SAM" id="MobiDB-lite"/>
    </source>
</evidence>
<organism evidence="2 3">
    <name type="scientific">Brachionus plicatilis</name>
    <name type="common">Marine rotifer</name>
    <name type="synonym">Brachionus muelleri</name>
    <dbReference type="NCBI Taxonomy" id="10195"/>
    <lineage>
        <taxon>Eukaryota</taxon>
        <taxon>Metazoa</taxon>
        <taxon>Spiralia</taxon>
        <taxon>Gnathifera</taxon>
        <taxon>Rotifera</taxon>
        <taxon>Eurotatoria</taxon>
        <taxon>Monogononta</taxon>
        <taxon>Pseudotrocha</taxon>
        <taxon>Ploima</taxon>
        <taxon>Brachionidae</taxon>
        <taxon>Brachionus</taxon>
    </lineage>
</organism>
<evidence type="ECO:0000313" key="3">
    <source>
        <dbReference type="Proteomes" id="UP000276133"/>
    </source>
</evidence>
<gene>
    <name evidence="2" type="ORF">BpHYR1_045181</name>
</gene>
<proteinExistence type="predicted"/>
<name>A0A3M7SCJ5_BRAPC</name>
<keyword evidence="3" id="KW-1185">Reference proteome</keyword>
<dbReference type="AlphaFoldDB" id="A0A3M7SCJ5"/>
<dbReference type="EMBL" id="REGN01001647">
    <property type="protein sequence ID" value="RNA33385.1"/>
    <property type="molecule type" value="Genomic_DNA"/>
</dbReference>